<feature type="region of interest" description="Disordered" evidence="1">
    <location>
        <begin position="52"/>
        <end position="131"/>
    </location>
</feature>
<organism evidence="2 3">
    <name type="scientific">Micromonospora pattaloongensis</name>
    <dbReference type="NCBI Taxonomy" id="405436"/>
    <lineage>
        <taxon>Bacteria</taxon>
        <taxon>Bacillati</taxon>
        <taxon>Actinomycetota</taxon>
        <taxon>Actinomycetes</taxon>
        <taxon>Micromonosporales</taxon>
        <taxon>Micromonosporaceae</taxon>
        <taxon>Micromonospora</taxon>
    </lineage>
</organism>
<dbReference type="Proteomes" id="UP000242415">
    <property type="component" value="Unassembled WGS sequence"/>
</dbReference>
<accession>A0A1H3KH12</accession>
<protein>
    <submittedName>
        <fullName evidence="2">Uncharacterized protein</fullName>
    </submittedName>
</protein>
<sequence length="131" mass="13152">MRSGQSGHRPKGRLLAAVLLAILTVTSIHGATSVAVPAGAIATAHASIGAALVPPTPSVGRGIADESDADGAARQRGDEELPRPEIPPAATASRPSVVEVDDAAATAIEGYDESRRSAPARRHGSRAPPAA</sequence>
<evidence type="ECO:0000313" key="2">
    <source>
        <dbReference type="EMBL" id="SDY50908.1"/>
    </source>
</evidence>
<feature type="compositionally biased region" description="Basic and acidic residues" evidence="1">
    <location>
        <begin position="71"/>
        <end position="83"/>
    </location>
</feature>
<proteinExistence type="predicted"/>
<reference evidence="3" key="1">
    <citation type="submission" date="2016-10" db="EMBL/GenBank/DDBJ databases">
        <authorList>
            <person name="Varghese N."/>
            <person name="Submissions S."/>
        </authorList>
    </citation>
    <scope>NUCLEOTIDE SEQUENCE [LARGE SCALE GENOMIC DNA]</scope>
    <source>
        <strain evidence="3">DSM 45245</strain>
    </source>
</reference>
<dbReference type="EMBL" id="FNPH01000002">
    <property type="protein sequence ID" value="SDY50908.1"/>
    <property type="molecule type" value="Genomic_DNA"/>
</dbReference>
<gene>
    <name evidence="2" type="ORF">SAMN05444365_102479</name>
</gene>
<evidence type="ECO:0000313" key="3">
    <source>
        <dbReference type="Proteomes" id="UP000242415"/>
    </source>
</evidence>
<dbReference type="STRING" id="405436.SAMN05444365_102479"/>
<dbReference type="AlphaFoldDB" id="A0A1H3KH12"/>
<evidence type="ECO:0000256" key="1">
    <source>
        <dbReference type="SAM" id="MobiDB-lite"/>
    </source>
</evidence>
<keyword evidence="3" id="KW-1185">Reference proteome</keyword>
<name>A0A1H3KH12_9ACTN</name>